<dbReference type="GO" id="GO:0043235">
    <property type="term" value="C:receptor complex"/>
    <property type="evidence" value="ECO:0007669"/>
    <property type="project" value="TreeGrafter"/>
</dbReference>
<protein>
    <recommendedName>
        <fullName evidence="2">Tyrosine-protein kinase catalytic domain-containing protein</fullName>
    </recommendedName>
</protein>
<evidence type="ECO:0000259" key="2">
    <source>
        <dbReference type="SMART" id="SM00219"/>
    </source>
</evidence>
<dbReference type="InterPro" id="IPR011009">
    <property type="entry name" value="Kinase-like_dom_sf"/>
</dbReference>
<dbReference type="GO" id="GO:0007169">
    <property type="term" value="P:cell surface receptor protein tyrosine kinase signaling pathway"/>
    <property type="evidence" value="ECO:0007669"/>
    <property type="project" value="TreeGrafter"/>
</dbReference>
<feature type="compositionally biased region" description="Acidic residues" evidence="1">
    <location>
        <begin position="465"/>
        <end position="474"/>
    </location>
</feature>
<accession>A0AA36CHF2</accession>
<feature type="non-terminal residue" evidence="3">
    <location>
        <position position="563"/>
    </location>
</feature>
<feature type="region of interest" description="Disordered" evidence="1">
    <location>
        <begin position="301"/>
        <end position="324"/>
    </location>
</feature>
<evidence type="ECO:0000256" key="1">
    <source>
        <dbReference type="SAM" id="MobiDB-lite"/>
    </source>
</evidence>
<dbReference type="InterPro" id="IPR001245">
    <property type="entry name" value="Ser-Thr/Tyr_kinase_cat_dom"/>
</dbReference>
<dbReference type="Gene3D" id="1.10.510.10">
    <property type="entry name" value="Transferase(Phosphotransferase) domain 1"/>
    <property type="match status" value="1"/>
</dbReference>
<dbReference type="GO" id="GO:0004714">
    <property type="term" value="F:transmembrane receptor protein tyrosine kinase activity"/>
    <property type="evidence" value="ECO:0007669"/>
    <property type="project" value="TreeGrafter"/>
</dbReference>
<evidence type="ECO:0000313" key="3">
    <source>
        <dbReference type="EMBL" id="CAJ0568145.1"/>
    </source>
</evidence>
<sequence>PATEELADLEVDGSVTFQRMGDERHPYYDVHLRQLHLRSQPRRQLNLLYSGLKANILPMGMHRLIMCENGRLTTERFDAPDPTPAVDFHIHAVVVTKFSLNWTEQTRSVELPFEIDLVDDGCLQIVGNYTELNVYENTRVETLVIDLYRMVTPIELSIDGLQWKPDVFYDVTKLCLIPRAANHQPLIVVEFCKHGDLLRFIRKNKGSILKDEHSTSSDYEHILTIKELVSIAWQPMEMIEHLEEGHRPKQPIKCPNECYALMKQCWEFKADLRPTFDDLRLRLAVLLNMGDEQYENDYERAKKKHSTPTSATCSPSPSFTRQHPLEVEDPEEFLQRAYARDKLDLNSDWHKRAPAFEAISEVQGPSGGYVNVEKRTQEPILASIAGSSDAREEEHGVAEHTVAFSIRDEQVREHRRRLGEDENSSSSDEGEEEHGVAGRARAFSIHDEEVPENRRRSRKSKDSVSSDEGEEELGVAERSVTEGHVTVPIEQEMPEIRRTSRNGSSSSGGGNETDVESGMDIEMCERGRHRSRTASSLVLFRPVPPRLRTHSVGLQRDDIPPEQ</sequence>
<name>A0AA36CHF2_9BILA</name>
<dbReference type="GO" id="GO:0005886">
    <property type="term" value="C:plasma membrane"/>
    <property type="evidence" value="ECO:0007669"/>
    <property type="project" value="TreeGrafter"/>
</dbReference>
<feature type="compositionally biased region" description="Basic and acidic residues" evidence="1">
    <location>
        <begin position="444"/>
        <end position="464"/>
    </location>
</feature>
<dbReference type="Pfam" id="PF07714">
    <property type="entry name" value="PK_Tyr_Ser-Thr"/>
    <property type="match status" value="1"/>
</dbReference>
<feature type="non-terminal residue" evidence="3">
    <location>
        <position position="1"/>
    </location>
</feature>
<feature type="compositionally biased region" description="Low complexity" evidence="1">
    <location>
        <begin position="307"/>
        <end position="318"/>
    </location>
</feature>
<dbReference type="InterPro" id="IPR020635">
    <property type="entry name" value="Tyr_kinase_cat_dom"/>
</dbReference>
<dbReference type="AlphaFoldDB" id="A0AA36CHF2"/>
<dbReference type="PANTHER" id="PTHR24416:SF611">
    <property type="entry name" value="TYROSINE-PROTEIN KINASE TRANSMEMBRANE RECEPTOR ROR"/>
    <property type="match status" value="1"/>
</dbReference>
<dbReference type="InterPro" id="IPR050122">
    <property type="entry name" value="RTK"/>
</dbReference>
<gene>
    <name evidence="3" type="ORF">MSPICULIGERA_LOCUS6672</name>
</gene>
<proteinExistence type="predicted"/>
<organism evidence="3 4">
    <name type="scientific">Mesorhabditis spiculigera</name>
    <dbReference type="NCBI Taxonomy" id="96644"/>
    <lineage>
        <taxon>Eukaryota</taxon>
        <taxon>Metazoa</taxon>
        <taxon>Ecdysozoa</taxon>
        <taxon>Nematoda</taxon>
        <taxon>Chromadorea</taxon>
        <taxon>Rhabditida</taxon>
        <taxon>Rhabditina</taxon>
        <taxon>Rhabditomorpha</taxon>
        <taxon>Rhabditoidea</taxon>
        <taxon>Rhabditidae</taxon>
        <taxon>Mesorhabditinae</taxon>
        <taxon>Mesorhabditis</taxon>
    </lineage>
</organism>
<dbReference type="Proteomes" id="UP001177023">
    <property type="component" value="Unassembled WGS sequence"/>
</dbReference>
<dbReference type="PANTHER" id="PTHR24416">
    <property type="entry name" value="TYROSINE-PROTEIN KINASE RECEPTOR"/>
    <property type="match status" value="1"/>
</dbReference>
<feature type="domain" description="Tyrosine-protein kinase catalytic" evidence="2">
    <location>
        <begin position="156"/>
        <end position="283"/>
    </location>
</feature>
<dbReference type="SUPFAM" id="SSF56112">
    <property type="entry name" value="Protein kinase-like (PK-like)"/>
    <property type="match status" value="1"/>
</dbReference>
<feature type="region of interest" description="Disordered" evidence="1">
    <location>
        <begin position="413"/>
        <end position="518"/>
    </location>
</feature>
<keyword evidence="4" id="KW-1185">Reference proteome</keyword>
<comment type="caution">
    <text evidence="3">The sequence shown here is derived from an EMBL/GenBank/DDBJ whole genome shotgun (WGS) entry which is preliminary data.</text>
</comment>
<dbReference type="SMART" id="SM00219">
    <property type="entry name" value="TyrKc"/>
    <property type="match status" value="1"/>
</dbReference>
<reference evidence="3" key="1">
    <citation type="submission" date="2023-06" db="EMBL/GenBank/DDBJ databases">
        <authorList>
            <person name="Delattre M."/>
        </authorList>
    </citation>
    <scope>NUCLEOTIDE SEQUENCE</scope>
    <source>
        <strain evidence="3">AF72</strain>
    </source>
</reference>
<dbReference type="EMBL" id="CATQJA010001671">
    <property type="protein sequence ID" value="CAJ0568145.1"/>
    <property type="molecule type" value="Genomic_DNA"/>
</dbReference>
<evidence type="ECO:0000313" key="4">
    <source>
        <dbReference type="Proteomes" id="UP001177023"/>
    </source>
</evidence>